<dbReference type="InterPro" id="IPR028011">
    <property type="entry name" value="DUF4476"/>
</dbReference>
<dbReference type="InParanoid" id="D2W198"/>
<evidence type="ECO:0000313" key="3">
    <source>
        <dbReference type="EMBL" id="EFC37146.1"/>
    </source>
</evidence>
<protein>
    <submittedName>
        <fullName evidence="3">Predicted protein</fullName>
    </submittedName>
</protein>
<dbReference type="VEuPathDB" id="AmoebaDB:NAEGRDRAFT_75141"/>
<feature type="region of interest" description="Disordered" evidence="1">
    <location>
        <begin position="1"/>
        <end position="20"/>
    </location>
</feature>
<feature type="domain" description="DUF4476" evidence="2">
    <location>
        <begin position="419"/>
        <end position="510"/>
    </location>
</feature>
<feature type="compositionally biased region" description="Low complexity" evidence="1">
    <location>
        <begin position="315"/>
        <end position="325"/>
    </location>
</feature>
<accession>D2W198</accession>
<feature type="compositionally biased region" description="Low complexity" evidence="1">
    <location>
        <begin position="333"/>
        <end position="350"/>
    </location>
</feature>
<dbReference type="Pfam" id="PF14771">
    <property type="entry name" value="DUF4476"/>
    <property type="match status" value="1"/>
</dbReference>
<evidence type="ECO:0000313" key="4">
    <source>
        <dbReference type="Proteomes" id="UP000006671"/>
    </source>
</evidence>
<proteinExistence type="predicted"/>
<dbReference type="KEGG" id="ngr:NAEGRDRAFT_75141"/>
<dbReference type="GeneID" id="8856822"/>
<feature type="region of interest" description="Disordered" evidence="1">
    <location>
        <begin position="315"/>
        <end position="368"/>
    </location>
</feature>
<organism evidence="4">
    <name type="scientific">Naegleria gruberi</name>
    <name type="common">Amoeba</name>
    <dbReference type="NCBI Taxonomy" id="5762"/>
    <lineage>
        <taxon>Eukaryota</taxon>
        <taxon>Discoba</taxon>
        <taxon>Heterolobosea</taxon>
        <taxon>Tetramitia</taxon>
        <taxon>Eutetramitia</taxon>
        <taxon>Vahlkampfiidae</taxon>
        <taxon>Naegleria</taxon>
    </lineage>
</organism>
<sequence>MFNPFFTQPSGGANVNPSNVNGSNQFNNSVAGTYNSCSNSSGSTMPNLFSDMINVNRRMMMGGFSMPSVNFGMTVMGQSSTTNMTNSGMLGGGMIMPSSKTHEMCDLSGKWQDKSGMVWHITQNGNTFQMIEERSNFTGKGSVISSNINGTEWVIHVSLTARTLQVNNRLQAFDNNMLVGQRDFFKLIEKFNTNVKPSPNNVIDPNLSLKLVGSSFKSKSGEWQVVMKLNEGLYAIKNGSGIMKHLCITPDNNGQLMVFISQENKSGKGEEALFCLTADISHLSLSNGEVWTLEAPPTINSHVYSSIYQQPQTYSQPGYPMYQQPPTQPNYYPPNNSYPQPPNLYQQQPFNPYPPQYGHHHQPQPNYYPPNNSYVPPPQTVSPPPKTIGWVESILACKDESSNRILEKIDQYSKSQYEKCESHHLKQILKLLTHGPHQRDAISLLSKNLAIGYLTCSSVATDIVPCFDFFSHTFESITTLAPQITDRRQNAEVICKCFNDIDAKKVRELLMK</sequence>
<dbReference type="Proteomes" id="UP000006671">
    <property type="component" value="Unassembled WGS sequence"/>
</dbReference>
<name>D2W198_NAEGR</name>
<dbReference type="EMBL" id="GG738921">
    <property type="protein sequence ID" value="EFC37146.1"/>
    <property type="molecule type" value="Genomic_DNA"/>
</dbReference>
<dbReference type="AlphaFoldDB" id="D2W198"/>
<evidence type="ECO:0000259" key="2">
    <source>
        <dbReference type="Pfam" id="PF14771"/>
    </source>
</evidence>
<reference evidence="3 4" key="1">
    <citation type="journal article" date="2010" name="Cell">
        <title>The genome of Naegleria gruberi illuminates early eukaryotic versatility.</title>
        <authorList>
            <person name="Fritz-Laylin L.K."/>
            <person name="Prochnik S.E."/>
            <person name="Ginger M.L."/>
            <person name="Dacks J.B."/>
            <person name="Carpenter M.L."/>
            <person name="Field M.C."/>
            <person name="Kuo A."/>
            <person name="Paredez A."/>
            <person name="Chapman J."/>
            <person name="Pham J."/>
            <person name="Shu S."/>
            <person name="Neupane R."/>
            <person name="Cipriano M."/>
            <person name="Mancuso J."/>
            <person name="Tu H."/>
            <person name="Salamov A."/>
            <person name="Lindquist E."/>
            <person name="Shapiro H."/>
            <person name="Lucas S."/>
            <person name="Grigoriev I.V."/>
            <person name="Cande W.Z."/>
            <person name="Fulton C."/>
            <person name="Rokhsar D.S."/>
            <person name="Dawson S.C."/>
        </authorList>
    </citation>
    <scope>NUCLEOTIDE SEQUENCE [LARGE SCALE GENOMIC DNA]</scope>
    <source>
        <strain evidence="3 4">NEG-M</strain>
    </source>
</reference>
<evidence type="ECO:0000256" key="1">
    <source>
        <dbReference type="SAM" id="MobiDB-lite"/>
    </source>
</evidence>
<dbReference type="RefSeq" id="XP_002669890.1">
    <property type="nucleotide sequence ID" value="XM_002669844.1"/>
</dbReference>
<keyword evidence="4" id="KW-1185">Reference proteome</keyword>
<gene>
    <name evidence="3" type="ORF">NAEGRDRAFT_75141</name>
</gene>